<evidence type="ECO:0000256" key="2">
    <source>
        <dbReference type="HAMAP-Rule" id="MF_00973"/>
    </source>
</evidence>
<comment type="subcellular location">
    <subcellularLocation>
        <location evidence="2">Cytoplasm</location>
    </subcellularLocation>
</comment>
<protein>
    <recommendedName>
        <fullName evidence="2">Putative gluconeogenesis factor</fullName>
    </recommendedName>
</protein>
<comment type="similarity">
    <text evidence="2">Belongs to the gluconeogenesis factor family.</text>
</comment>
<gene>
    <name evidence="3" type="ORF">AAA081_04065</name>
</gene>
<dbReference type="RefSeq" id="WP_349053797.1">
    <property type="nucleotide sequence ID" value="NZ_JBBNPS010000008.1"/>
</dbReference>
<reference evidence="3 4" key="1">
    <citation type="submission" date="2024-04" db="EMBL/GenBank/DDBJ databases">
        <title>Human intestinal bacterial collection.</title>
        <authorList>
            <person name="Pauvert C."/>
            <person name="Hitch T.C.A."/>
            <person name="Clavel T."/>
        </authorList>
    </citation>
    <scope>NUCLEOTIDE SEQUENCE [LARGE SCALE GENOMIC DNA]</scope>
    <source>
        <strain evidence="3 4">CLA-SR-H026</strain>
    </source>
</reference>
<dbReference type="Gene3D" id="3.40.50.10680">
    <property type="entry name" value="CofD-like domains"/>
    <property type="match status" value="1"/>
</dbReference>
<keyword evidence="1 2" id="KW-0963">Cytoplasm</keyword>
<dbReference type="SUPFAM" id="SSF142338">
    <property type="entry name" value="CofD-like"/>
    <property type="match status" value="1"/>
</dbReference>
<evidence type="ECO:0000313" key="3">
    <source>
        <dbReference type="EMBL" id="MEQ3353476.1"/>
    </source>
</evidence>
<keyword evidence="4" id="KW-1185">Reference proteome</keyword>
<evidence type="ECO:0000313" key="4">
    <source>
        <dbReference type="Proteomes" id="UP001481872"/>
    </source>
</evidence>
<dbReference type="EMBL" id="JBBNPS010000008">
    <property type="protein sequence ID" value="MEQ3353476.1"/>
    <property type="molecule type" value="Genomic_DNA"/>
</dbReference>
<comment type="function">
    <text evidence="2">Required for morphogenesis under gluconeogenic growth conditions.</text>
</comment>
<name>A0ABV1J5L7_9FIRM</name>
<dbReference type="Proteomes" id="UP001481872">
    <property type="component" value="Unassembled WGS sequence"/>
</dbReference>
<dbReference type="InterPro" id="IPR010119">
    <property type="entry name" value="Gluconeogen_factor"/>
</dbReference>
<dbReference type="NCBIfam" id="TIGR01826">
    <property type="entry name" value="CofD_related"/>
    <property type="match status" value="1"/>
</dbReference>
<dbReference type="PANTHER" id="PTHR30135:SF3">
    <property type="entry name" value="GLUCONEOGENESIS FACTOR-RELATED"/>
    <property type="match status" value="1"/>
</dbReference>
<comment type="caution">
    <text evidence="3">The sequence shown here is derived from an EMBL/GenBank/DDBJ whole genome shotgun (WGS) entry which is preliminary data.</text>
</comment>
<organism evidence="3 4">
    <name type="scientific">Aedoeadaptatus acetigenes</name>
    <dbReference type="NCBI Taxonomy" id="2981723"/>
    <lineage>
        <taxon>Bacteria</taxon>
        <taxon>Bacillati</taxon>
        <taxon>Bacillota</taxon>
        <taxon>Tissierellia</taxon>
        <taxon>Tissierellales</taxon>
        <taxon>Peptoniphilaceae</taxon>
        <taxon>Aedoeadaptatus</taxon>
    </lineage>
</organism>
<dbReference type="HAMAP" id="MF_00973">
    <property type="entry name" value="Gluconeogen_factor"/>
    <property type="match status" value="1"/>
</dbReference>
<dbReference type="CDD" id="cd07187">
    <property type="entry name" value="YvcK_like"/>
    <property type="match status" value="1"/>
</dbReference>
<evidence type="ECO:0000256" key="1">
    <source>
        <dbReference type="ARBA" id="ARBA00022490"/>
    </source>
</evidence>
<proteinExistence type="inferred from homology"/>
<dbReference type="PANTHER" id="PTHR30135">
    <property type="entry name" value="UNCHARACTERIZED PROTEIN YVCK-RELATED"/>
    <property type="match status" value="1"/>
</dbReference>
<dbReference type="InterPro" id="IPR002882">
    <property type="entry name" value="CofD"/>
</dbReference>
<dbReference type="InterPro" id="IPR038136">
    <property type="entry name" value="CofD-like_dom_sf"/>
</dbReference>
<accession>A0ABV1J5L7</accession>
<dbReference type="Pfam" id="PF01933">
    <property type="entry name" value="CofD"/>
    <property type="match status" value="1"/>
</dbReference>
<sequence length="336" mass="36424">MSDPKFVVIGGGTGISVLLRGMKRFTDDITAIVTMADDGGSSGMLRRDYGMLPPGDVRNCLVALANAEPSLKNLLQYRFQEGNLKDQNMGNLIITALTDIYGGFAEGVKEAAEVLKITGRVLPVTEESIALIGHYTDGASIRGESAIPRYAYENDASITSIELAPRAPRANGDCIEEILSADLLVLGPGSLYTSLIPNLLVPEVARALNESPAPLVYVANMMEQHGETEGMGLIDHLDALKSHGLMRPVTCILANDSKTDPELLEKYARKEGVRPIYLTTEERNLLAARGVDVEEGAFMATGGELIRHDGLAVAQRLLSLCDRYREIHCKERRTAL</sequence>